<evidence type="ECO:0000313" key="12">
    <source>
        <dbReference type="EMBL" id="RCH77570.1"/>
    </source>
</evidence>
<dbReference type="PRINTS" id="PR00932">
    <property type="entry name" value="AMINO1PTASE"/>
</dbReference>
<evidence type="ECO:0000256" key="9">
    <source>
        <dbReference type="ARBA" id="ARBA00022833"/>
    </source>
</evidence>
<dbReference type="GO" id="GO:0008237">
    <property type="term" value="F:metallopeptidase activity"/>
    <property type="evidence" value="ECO:0007669"/>
    <property type="project" value="UniProtKB-KW"/>
</dbReference>
<evidence type="ECO:0000256" key="6">
    <source>
        <dbReference type="ARBA" id="ARBA00022670"/>
    </source>
</evidence>
<comment type="caution">
    <text evidence="12">The sequence shown here is derived from an EMBL/GenBank/DDBJ whole genome shotgun (WGS) entry which is preliminary data.</text>
</comment>
<dbReference type="PANTHER" id="PTHR28570:SF3">
    <property type="entry name" value="ASPARTYL AMINOPEPTIDASE"/>
    <property type="match status" value="1"/>
</dbReference>
<sequence>MSTCTTQHEVLDFIDFVNASPSPFHAVHEASTRLEKAGFQRINEKDEWHLQKKGKYYFTRNGSSLVAFVVGNRYQHGKGGFSMVGAHTDSPCLKVKPISKKEQAGYIEVGVQLYGGGIWHTWFDRDLGIAGRVMVQQENGSYKHTLVHIKKPILRVPTLAIHLDGSVNEAFKFNKETHMVPVLATAAKSALNAVPQEKSWGPDQTKNHHPTLIHMLADTMQVDARQICDFELCLFDTQPATLGGAYDEFIFSARLDNLGMSY</sequence>
<comment type="catalytic activity">
    <reaction evidence="1">
        <text>Release of an N-terminal aspartate or glutamate from a peptide, with a preference for aspartate.</text>
        <dbReference type="EC" id="3.4.11.21"/>
    </reaction>
</comment>
<dbReference type="Proteomes" id="UP000253551">
    <property type="component" value="Unassembled WGS sequence"/>
</dbReference>
<proteinExistence type="inferred from homology"/>
<name>A0A367IIS0_RHIST</name>
<dbReference type="EMBL" id="PJQM01007945">
    <property type="protein sequence ID" value="RCH77570.1"/>
    <property type="molecule type" value="Genomic_DNA"/>
</dbReference>
<dbReference type="STRING" id="4846.A0A367IIS0"/>
<keyword evidence="9 11" id="KW-0862">Zinc</keyword>
<keyword evidence="10 11" id="KW-0482">Metalloprotease</keyword>
<dbReference type="Pfam" id="PF02127">
    <property type="entry name" value="Peptidase_M18"/>
    <property type="match status" value="1"/>
</dbReference>
<dbReference type="SUPFAM" id="SSF53187">
    <property type="entry name" value="Zn-dependent exopeptidases"/>
    <property type="match status" value="1"/>
</dbReference>
<gene>
    <name evidence="12" type="ORF">CU098_000386</name>
</gene>
<dbReference type="GO" id="GO:0004177">
    <property type="term" value="F:aminopeptidase activity"/>
    <property type="evidence" value="ECO:0007669"/>
    <property type="project" value="UniProtKB-KW"/>
</dbReference>
<dbReference type="EC" id="3.4.11.21" evidence="4"/>
<dbReference type="FunFam" id="2.30.250.10:FF:000001">
    <property type="entry name" value="Aspartyl aminopeptidase 1"/>
    <property type="match status" value="1"/>
</dbReference>
<dbReference type="OrthoDB" id="9880441at2759"/>
<evidence type="ECO:0000256" key="8">
    <source>
        <dbReference type="ARBA" id="ARBA00022801"/>
    </source>
</evidence>
<evidence type="ECO:0000256" key="10">
    <source>
        <dbReference type="ARBA" id="ARBA00023049"/>
    </source>
</evidence>
<evidence type="ECO:0000256" key="7">
    <source>
        <dbReference type="ARBA" id="ARBA00022723"/>
    </source>
</evidence>
<protein>
    <recommendedName>
        <fullName evidence="4">aspartyl aminopeptidase</fullName>
        <ecNumber evidence="4">3.4.11.21</ecNumber>
    </recommendedName>
</protein>
<keyword evidence="5 11" id="KW-0031">Aminopeptidase</keyword>
<evidence type="ECO:0000256" key="4">
    <source>
        <dbReference type="ARBA" id="ARBA00011965"/>
    </source>
</evidence>
<dbReference type="GO" id="GO:0008270">
    <property type="term" value="F:zinc ion binding"/>
    <property type="evidence" value="ECO:0007669"/>
    <property type="project" value="InterPro"/>
</dbReference>
<dbReference type="InterPro" id="IPR023358">
    <property type="entry name" value="Peptidase_M18_dom2"/>
</dbReference>
<keyword evidence="8 11" id="KW-0378">Hydrolase</keyword>
<comment type="cofactor">
    <cofactor evidence="2">
        <name>Zn(2+)</name>
        <dbReference type="ChEBI" id="CHEBI:29105"/>
    </cofactor>
</comment>
<evidence type="ECO:0000256" key="1">
    <source>
        <dbReference type="ARBA" id="ARBA00001335"/>
    </source>
</evidence>
<dbReference type="AlphaFoldDB" id="A0A367IIS0"/>
<dbReference type="SUPFAM" id="SSF101821">
    <property type="entry name" value="Aminopeptidase/glucanase lid domain"/>
    <property type="match status" value="1"/>
</dbReference>
<evidence type="ECO:0000256" key="3">
    <source>
        <dbReference type="ARBA" id="ARBA00008290"/>
    </source>
</evidence>
<feature type="non-terminal residue" evidence="12">
    <location>
        <position position="262"/>
    </location>
</feature>
<dbReference type="GO" id="GO:0006508">
    <property type="term" value="P:proteolysis"/>
    <property type="evidence" value="ECO:0007669"/>
    <property type="project" value="UniProtKB-KW"/>
</dbReference>
<comment type="similarity">
    <text evidence="3 11">Belongs to the peptidase M18 family.</text>
</comment>
<dbReference type="InterPro" id="IPR001948">
    <property type="entry name" value="Peptidase_M18"/>
</dbReference>
<dbReference type="Gene3D" id="2.30.250.10">
    <property type="entry name" value="Aminopeptidase i, Domain 2"/>
    <property type="match status" value="1"/>
</dbReference>
<keyword evidence="13" id="KW-1185">Reference proteome</keyword>
<evidence type="ECO:0000256" key="11">
    <source>
        <dbReference type="RuleBase" id="RU004386"/>
    </source>
</evidence>
<evidence type="ECO:0000313" key="13">
    <source>
        <dbReference type="Proteomes" id="UP000253551"/>
    </source>
</evidence>
<dbReference type="GO" id="GO:0005737">
    <property type="term" value="C:cytoplasm"/>
    <property type="evidence" value="ECO:0007669"/>
    <property type="project" value="UniProtKB-ARBA"/>
</dbReference>
<accession>A0A367IIS0</accession>
<keyword evidence="6 11" id="KW-0645">Protease</keyword>
<reference evidence="12 13" key="1">
    <citation type="journal article" date="2018" name="G3 (Bethesda)">
        <title>Phylogenetic and Phylogenomic Definition of Rhizopus Species.</title>
        <authorList>
            <person name="Gryganskyi A.P."/>
            <person name="Golan J."/>
            <person name="Dolatabadi S."/>
            <person name="Mondo S."/>
            <person name="Robb S."/>
            <person name="Idnurm A."/>
            <person name="Muszewska A."/>
            <person name="Steczkiewicz K."/>
            <person name="Masonjones S."/>
            <person name="Liao H.L."/>
            <person name="Gajdeczka M.T."/>
            <person name="Anike F."/>
            <person name="Vuek A."/>
            <person name="Anishchenko I.M."/>
            <person name="Voigt K."/>
            <person name="de Hoog G.S."/>
            <person name="Smith M.E."/>
            <person name="Heitman J."/>
            <person name="Vilgalys R."/>
            <person name="Stajich J.E."/>
        </authorList>
    </citation>
    <scope>NUCLEOTIDE SEQUENCE [LARGE SCALE GENOMIC DNA]</scope>
    <source>
        <strain evidence="12 13">LSU 92-RS-03</strain>
    </source>
</reference>
<evidence type="ECO:0000256" key="5">
    <source>
        <dbReference type="ARBA" id="ARBA00022438"/>
    </source>
</evidence>
<organism evidence="12 13">
    <name type="scientific">Rhizopus stolonifer</name>
    <name type="common">Rhizopus nigricans</name>
    <dbReference type="NCBI Taxonomy" id="4846"/>
    <lineage>
        <taxon>Eukaryota</taxon>
        <taxon>Fungi</taxon>
        <taxon>Fungi incertae sedis</taxon>
        <taxon>Mucoromycota</taxon>
        <taxon>Mucoromycotina</taxon>
        <taxon>Mucoromycetes</taxon>
        <taxon>Mucorales</taxon>
        <taxon>Mucorineae</taxon>
        <taxon>Rhizopodaceae</taxon>
        <taxon>Rhizopus</taxon>
    </lineage>
</organism>
<dbReference type="Gene3D" id="3.40.630.10">
    <property type="entry name" value="Zn peptidases"/>
    <property type="match status" value="1"/>
</dbReference>
<dbReference type="PANTHER" id="PTHR28570">
    <property type="entry name" value="ASPARTYL AMINOPEPTIDASE"/>
    <property type="match status" value="1"/>
</dbReference>
<evidence type="ECO:0000256" key="2">
    <source>
        <dbReference type="ARBA" id="ARBA00001947"/>
    </source>
</evidence>
<keyword evidence="7 11" id="KW-0479">Metal-binding</keyword>